<keyword evidence="1" id="KW-0812">Transmembrane</keyword>
<reference evidence="4" key="1">
    <citation type="journal article" date="2014" name="Front. Microbiol.">
        <title>High frequency of phylogenetically diverse reductive dehalogenase-homologous genes in deep subseafloor sedimentary metagenomes.</title>
        <authorList>
            <person name="Kawai M."/>
            <person name="Futagami T."/>
            <person name="Toyoda A."/>
            <person name="Takaki Y."/>
            <person name="Nishi S."/>
            <person name="Hori S."/>
            <person name="Arai W."/>
            <person name="Tsubouchi T."/>
            <person name="Morono Y."/>
            <person name="Uchiyama I."/>
            <person name="Ito T."/>
            <person name="Fujiyama A."/>
            <person name="Inagaki F."/>
            <person name="Takami H."/>
        </authorList>
    </citation>
    <scope>NUCLEOTIDE SEQUENCE</scope>
    <source>
        <strain evidence="4">Expedition CK06-06</strain>
    </source>
</reference>
<proteinExistence type="predicted"/>
<evidence type="ECO:0000313" key="4">
    <source>
        <dbReference type="EMBL" id="GAH96838.1"/>
    </source>
</evidence>
<protein>
    <recommendedName>
        <fullName evidence="2">2TM domain-containing protein</fullName>
    </recommendedName>
</protein>
<comment type="caution">
    <text evidence="4">The sequence shown here is derived from an EMBL/GenBank/DDBJ whole genome shotgun (WGS) entry which is preliminary data.</text>
</comment>
<evidence type="ECO:0000313" key="3">
    <source>
        <dbReference type="EMBL" id="GAG82010.1"/>
    </source>
</evidence>
<feature type="transmembrane region" description="Helical" evidence="1">
    <location>
        <begin position="21"/>
        <end position="45"/>
    </location>
</feature>
<evidence type="ECO:0000259" key="2">
    <source>
        <dbReference type="Pfam" id="PF13239"/>
    </source>
</evidence>
<gene>
    <name evidence="3" type="ORF">S01H4_33744</name>
    <name evidence="4" type="ORF">S06H3_04295</name>
</gene>
<accession>X1LRR1</accession>
<dbReference type="Pfam" id="PF13239">
    <property type="entry name" value="2TM"/>
    <property type="match status" value="1"/>
</dbReference>
<organism evidence="4">
    <name type="scientific">marine sediment metagenome</name>
    <dbReference type="NCBI Taxonomy" id="412755"/>
    <lineage>
        <taxon>unclassified sequences</taxon>
        <taxon>metagenomes</taxon>
        <taxon>ecological metagenomes</taxon>
    </lineage>
</organism>
<dbReference type="EMBL" id="BARV01001492">
    <property type="protein sequence ID" value="GAH96838.1"/>
    <property type="molecule type" value="Genomic_DNA"/>
</dbReference>
<keyword evidence="1" id="KW-1133">Transmembrane helix</keyword>
<dbReference type="InterPro" id="IPR025698">
    <property type="entry name" value="2TM_dom"/>
</dbReference>
<keyword evidence="1" id="KW-0472">Membrane</keyword>
<feature type="domain" description="2TM" evidence="2">
    <location>
        <begin position="13"/>
        <end position="91"/>
    </location>
</feature>
<dbReference type="AlphaFoldDB" id="X1LRR1"/>
<evidence type="ECO:0000256" key="1">
    <source>
        <dbReference type="SAM" id="Phobius"/>
    </source>
</evidence>
<dbReference type="EMBL" id="BART01017790">
    <property type="protein sequence ID" value="GAG82010.1"/>
    <property type="molecule type" value="Genomic_DNA"/>
</dbReference>
<feature type="transmembrane region" description="Helical" evidence="1">
    <location>
        <begin position="51"/>
        <end position="74"/>
    </location>
</feature>
<sequence>MDDKRMDEEKYKMAKKRVEEIKGFYGHLFSYIGVNVVLITINLVTSPWALWFYWVTVFWGIGLFWHAMGIFVFSKFTGMSWERKKIKEIMEEMEKKEK</sequence>
<name>X1LRR1_9ZZZZ</name>